<feature type="region of interest" description="Disordered" evidence="1">
    <location>
        <begin position="28"/>
        <end position="53"/>
    </location>
</feature>
<feature type="region of interest" description="Disordered" evidence="1">
    <location>
        <begin position="273"/>
        <end position="411"/>
    </location>
</feature>
<dbReference type="Pfam" id="PF07223">
    <property type="entry name" value="DUF1421"/>
    <property type="match status" value="1"/>
</dbReference>
<dbReference type="AlphaFoldDB" id="A0A6P5FRZ1"/>
<evidence type="ECO:0000313" key="3">
    <source>
        <dbReference type="Proteomes" id="UP000515123"/>
    </source>
</evidence>
<dbReference type="Proteomes" id="UP000515123">
    <property type="component" value="Linkage group 11"/>
</dbReference>
<reference evidence="3" key="1">
    <citation type="journal article" date="2015" name="Nat. Genet.">
        <title>The pineapple genome and the evolution of CAM photosynthesis.</title>
        <authorList>
            <person name="Ming R."/>
            <person name="VanBuren R."/>
            <person name="Wai C.M."/>
            <person name="Tang H."/>
            <person name="Schatz M.C."/>
            <person name="Bowers J.E."/>
            <person name="Lyons E."/>
            <person name="Wang M.L."/>
            <person name="Chen J."/>
            <person name="Biggers E."/>
            <person name="Zhang J."/>
            <person name="Huang L."/>
            <person name="Zhang L."/>
            <person name="Miao W."/>
            <person name="Zhang J."/>
            <person name="Ye Z."/>
            <person name="Miao C."/>
            <person name="Lin Z."/>
            <person name="Wang H."/>
            <person name="Zhou H."/>
            <person name="Yim W.C."/>
            <person name="Priest H.D."/>
            <person name="Zheng C."/>
            <person name="Woodhouse M."/>
            <person name="Edger P.P."/>
            <person name="Guyot R."/>
            <person name="Guo H.B."/>
            <person name="Guo H."/>
            <person name="Zheng G."/>
            <person name="Singh R."/>
            <person name="Sharma A."/>
            <person name="Min X."/>
            <person name="Zheng Y."/>
            <person name="Lee H."/>
            <person name="Gurtowski J."/>
            <person name="Sedlazeck F.J."/>
            <person name="Harkess A."/>
            <person name="McKain M.R."/>
            <person name="Liao Z."/>
            <person name="Fang J."/>
            <person name="Liu J."/>
            <person name="Zhang X."/>
            <person name="Zhang Q."/>
            <person name="Hu W."/>
            <person name="Qin Y."/>
            <person name="Wang K."/>
            <person name="Chen L.Y."/>
            <person name="Shirley N."/>
            <person name="Lin Y.R."/>
            <person name="Liu L.Y."/>
            <person name="Hernandez A.G."/>
            <person name="Wright C.L."/>
            <person name="Bulone V."/>
            <person name="Tuskan G.A."/>
            <person name="Heath K."/>
            <person name="Zee F."/>
            <person name="Moore P.H."/>
            <person name="Sunkar R."/>
            <person name="Leebens-Mack J.H."/>
            <person name="Mockler T."/>
            <person name="Bennetzen J.L."/>
            <person name="Freeling M."/>
            <person name="Sankoff D."/>
            <person name="Paterson A.H."/>
            <person name="Zhu X."/>
            <person name="Yang X."/>
            <person name="Smith J.A."/>
            <person name="Cushman J.C."/>
            <person name="Paull R.E."/>
            <person name="Yu Q."/>
        </authorList>
    </citation>
    <scope>NUCLEOTIDE SEQUENCE [LARGE SCALE GENOMIC DNA]</scope>
    <source>
        <strain evidence="3">cv. F153</strain>
    </source>
</reference>
<feature type="compositionally biased region" description="Basic and acidic residues" evidence="1">
    <location>
        <begin position="38"/>
        <end position="53"/>
    </location>
</feature>
<dbReference type="GeneID" id="109717366"/>
<feature type="compositionally biased region" description="Basic and acidic residues" evidence="1">
    <location>
        <begin position="185"/>
        <end position="195"/>
    </location>
</feature>
<evidence type="ECO:0000256" key="1">
    <source>
        <dbReference type="SAM" id="MobiDB-lite"/>
    </source>
</evidence>
<feature type="compositionally biased region" description="Low complexity" evidence="1">
    <location>
        <begin position="394"/>
        <end position="403"/>
    </location>
</feature>
<reference evidence="4" key="2">
    <citation type="submission" date="2025-08" db="UniProtKB">
        <authorList>
            <consortium name="RefSeq"/>
        </authorList>
    </citation>
    <scope>IDENTIFICATION</scope>
    <source>
        <tissue evidence="4">Leaf</tissue>
    </source>
</reference>
<feature type="region of interest" description="Disordered" evidence="1">
    <location>
        <begin position="166"/>
        <end position="196"/>
    </location>
</feature>
<organism evidence="3 4">
    <name type="scientific">Ananas comosus</name>
    <name type="common">Pineapple</name>
    <name type="synonym">Ananas ananas</name>
    <dbReference type="NCBI Taxonomy" id="4615"/>
    <lineage>
        <taxon>Eukaryota</taxon>
        <taxon>Viridiplantae</taxon>
        <taxon>Streptophyta</taxon>
        <taxon>Embryophyta</taxon>
        <taxon>Tracheophyta</taxon>
        <taxon>Spermatophyta</taxon>
        <taxon>Magnoliopsida</taxon>
        <taxon>Liliopsida</taxon>
        <taxon>Poales</taxon>
        <taxon>Bromeliaceae</taxon>
        <taxon>Bromelioideae</taxon>
        <taxon>Ananas</taxon>
    </lineage>
</organism>
<accession>A0A6P5FRZ1</accession>
<dbReference type="InterPro" id="IPR010820">
    <property type="entry name" value="DUF1421"/>
</dbReference>
<sequence length="501" mass="55689">MASSGSSGRAPSGSRSFDFGSDDVLGAYDDYASNDPSNGKRLDPSGKDLHDSRMGRPLVNIYEHENYSKEEIISAVEKCMKKYADNLLRSLEGIGGRLSQLEIHCYKLERSIGELRNDFSRDQSETDLKYKSLEKHLQEVHRSIQILRDKQEIAETQKELAKLQLAHKESAQKTEEAIAPPSASEPKKQHDDKPEASNQHLALVLSRQATVPHSLPPRASDPIQPYKEPTLQQTIPAHLGPQQDRYILNQASAYYPQSQPMQPELQYIQTRPPQTQDIPVPLPPQQPSQVISQAQTQTFPQYHQQQWPQPPSQQFPPQVMQPQQPNPNQLPPQVVQQHQSAPQTQIRPQTPPSYPPYQTHQPANPNPETFSGSMAMPVSYAAIPQQRPQPPPSSQGSFGPPMSKTGYMGPAPYTPQVSAQGFNSAYSYSANNVPAVQTQQLMRNHPYGEFIEKAVVMGYSREQVASVVQRMADSGQPIDFNAVLDRLNGGGGAASQRVWSG</sequence>
<feature type="domain" description="DUF1421" evidence="2">
    <location>
        <begin position="447"/>
        <end position="489"/>
    </location>
</feature>
<feature type="compositionally biased region" description="Low complexity" evidence="1">
    <location>
        <begin position="287"/>
        <end position="307"/>
    </location>
</feature>
<dbReference type="RefSeq" id="XP_020098704.1">
    <property type="nucleotide sequence ID" value="XM_020243115.1"/>
</dbReference>
<dbReference type="PANTHER" id="PTHR31805:SF16">
    <property type="entry name" value="FORMIN-LIKE PROTEIN (DUF1421)"/>
    <property type="match status" value="1"/>
</dbReference>
<proteinExistence type="predicted"/>
<name>A0A6P5FRZ1_ANACO</name>
<feature type="compositionally biased region" description="Basic and acidic residues" evidence="1">
    <location>
        <begin position="166"/>
        <end position="176"/>
    </location>
</feature>
<gene>
    <name evidence="4" type="primary">LOC109717366</name>
</gene>
<keyword evidence="3" id="KW-1185">Reference proteome</keyword>
<evidence type="ECO:0000259" key="2">
    <source>
        <dbReference type="Pfam" id="PF07223"/>
    </source>
</evidence>
<dbReference type="OrthoDB" id="549883at2759"/>
<protein>
    <submittedName>
        <fullName evidence="4">Chromatin modification-related protein eaf-1-like</fullName>
    </submittedName>
</protein>
<dbReference type="PANTHER" id="PTHR31805">
    <property type="entry name" value="RECEPTOR-LIKE KINASE, PUTATIVE (DUF1421)-RELATED"/>
    <property type="match status" value="1"/>
</dbReference>
<evidence type="ECO:0000313" key="4">
    <source>
        <dbReference type="RefSeq" id="XP_020098704.1"/>
    </source>
</evidence>